<evidence type="ECO:0000313" key="7">
    <source>
        <dbReference type="EMBL" id="MBD8890317.1"/>
    </source>
</evidence>
<evidence type="ECO:0000256" key="3">
    <source>
        <dbReference type="ARBA" id="ARBA00023004"/>
    </source>
</evidence>
<keyword evidence="8" id="KW-1185">Reference proteome</keyword>
<evidence type="ECO:0000256" key="4">
    <source>
        <dbReference type="PROSITE-ProRule" id="PRU00433"/>
    </source>
</evidence>
<sequence>MTRLGSYWAVSGVFLASLVLQTGAQAQESNYPDDPESLAIGRKIAEDNCSPCHAVGAEGESPDPQAPAFRDLSQRYPVSSLEESLAEGIVTGHNDMPEFVLQPDDIERFLGYLSSIQVQKDKN</sequence>
<dbReference type="Proteomes" id="UP000632063">
    <property type="component" value="Unassembled WGS sequence"/>
</dbReference>
<dbReference type="PROSITE" id="PS51007">
    <property type="entry name" value="CYTC"/>
    <property type="match status" value="1"/>
</dbReference>
<keyword evidence="5" id="KW-0732">Signal</keyword>
<dbReference type="Pfam" id="PF00034">
    <property type="entry name" value="Cytochrom_C"/>
    <property type="match status" value="1"/>
</dbReference>
<evidence type="ECO:0000313" key="8">
    <source>
        <dbReference type="Proteomes" id="UP000632063"/>
    </source>
</evidence>
<dbReference type="SUPFAM" id="SSF46626">
    <property type="entry name" value="Cytochrome c"/>
    <property type="match status" value="1"/>
</dbReference>
<accession>A0ABR9CHJ7</accession>
<dbReference type="InterPro" id="IPR036909">
    <property type="entry name" value="Cyt_c-like_dom_sf"/>
</dbReference>
<keyword evidence="3 4" id="KW-0408">Iron</keyword>
<feature type="domain" description="Cytochrome c" evidence="6">
    <location>
        <begin position="36"/>
        <end position="117"/>
    </location>
</feature>
<dbReference type="EMBL" id="JACYXI010000001">
    <property type="protein sequence ID" value="MBD8890317.1"/>
    <property type="molecule type" value="Genomic_DNA"/>
</dbReference>
<feature type="signal peptide" evidence="5">
    <location>
        <begin position="1"/>
        <end position="26"/>
    </location>
</feature>
<dbReference type="RefSeq" id="WP_192145905.1">
    <property type="nucleotide sequence ID" value="NZ_JACYXI010000001.1"/>
</dbReference>
<keyword evidence="2 4" id="KW-0479">Metal-binding</keyword>
<keyword evidence="1 4" id="KW-0349">Heme</keyword>
<organism evidence="7 8">
    <name type="scientific">Roseibium litorale</name>
    <dbReference type="NCBI Taxonomy" id="2803841"/>
    <lineage>
        <taxon>Bacteria</taxon>
        <taxon>Pseudomonadati</taxon>
        <taxon>Pseudomonadota</taxon>
        <taxon>Alphaproteobacteria</taxon>
        <taxon>Hyphomicrobiales</taxon>
        <taxon>Stappiaceae</taxon>
        <taxon>Roseibium</taxon>
    </lineage>
</organism>
<evidence type="ECO:0000256" key="1">
    <source>
        <dbReference type="ARBA" id="ARBA00022617"/>
    </source>
</evidence>
<reference evidence="7 8" key="2">
    <citation type="journal article" date="2021" name="Int. J. Syst. Evol. Microbiol.">
        <title>Roseibium litorale sp. nov., isolated from a tidal flat sediment and proposal for the reclassification of Labrenzia polysiphoniae as Roseibium polysiphoniae comb. nov.</title>
        <authorList>
            <person name="Liu Y."/>
            <person name="Pei T."/>
            <person name="Du J."/>
            <person name="Chao M."/>
            <person name="Deng M.R."/>
            <person name="Zhu H."/>
        </authorList>
    </citation>
    <scope>NUCLEOTIDE SEQUENCE [LARGE SCALE GENOMIC DNA]</scope>
    <source>
        <strain evidence="7 8">4C16A</strain>
    </source>
</reference>
<feature type="chain" id="PRO_5045327018" evidence="5">
    <location>
        <begin position="27"/>
        <end position="123"/>
    </location>
</feature>
<dbReference type="Gene3D" id="1.10.760.10">
    <property type="entry name" value="Cytochrome c-like domain"/>
    <property type="match status" value="1"/>
</dbReference>
<evidence type="ECO:0000256" key="5">
    <source>
        <dbReference type="SAM" id="SignalP"/>
    </source>
</evidence>
<gene>
    <name evidence="7" type="ORF">IG616_02065</name>
</gene>
<comment type="caution">
    <text evidence="7">The sequence shown here is derived from an EMBL/GenBank/DDBJ whole genome shotgun (WGS) entry which is preliminary data.</text>
</comment>
<name>A0ABR9CHJ7_9HYPH</name>
<reference evidence="8" key="1">
    <citation type="submission" date="2020-09" db="EMBL/GenBank/DDBJ databases">
        <title>The genome sequence of strain Labrenzia suaedae 4C16A.</title>
        <authorList>
            <person name="Liu Y."/>
        </authorList>
    </citation>
    <scope>NUCLEOTIDE SEQUENCE [LARGE SCALE GENOMIC DNA]</scope>
    <source>
        <strain evidence="8">4C16A</strain>
    </source>
</reference>
<dbReference type="InterPro" id="IPR009056">
    <property type="entry name" value="Cyt_c-like_dom"/>
</dbReference>
<evidence type="ECO:0000256" key="2">
    <source>
        <dbReference type="ARBA" id="ARBA00022723"/>
    </source>
</evidence>
<protein>
    <submittedName>
        <fullName evidence="7">Cytochrome c</fullName>
    </submittedName>
</protein>
<evidence type="ECO:0000259" key="6">
    <source>
        <dbReference type="PROSITE" id="PS51007"/>
    </source>
</evidence>
<proteinExistence type="predicted"/>